<feature type="domain" description="L,D-TPase catalytic" evidence="9">
    <location>
        <begin position="67"/>
        <end position="176"/>
    </location>
</feature>
<keyword evidence="6 7" id="KW-0961">Cell wall biogenesis/degradation</keyword>
<evidence type="ECO:0000313" key="11">
    <source>
        <dbReference type="EMBL" id="TWI50404.1"/>
    </source>
</evidence>
<keyword evidence="8" id="KW-0732">Signal</keyword>
<dbReference type="EMBL" id="CP046904">
    <property type="protein sequence ID" value="QGZ38083.1"/>
    <property type="molecule type" value="Genomic_DNA"/>
</dbReference>
<keyword evidence="13" id="KW-1185">Reference proteome</keyword>
<evidence type="ECO:0000256" key="8">
    <source>
        <dbReference type="SAM" id="SignalP"/>
    </source>
</evidence>
<dbReference type="Gene3D" id="2.40.440.10">
    <property type="entry name" value="L,D-transpeptidase catalytic domain-like"/>
    <property type="match status" value="1"/>
</dbReference>
<proteinExistence type="inferred from homology"/>
<evidence type="ECO:0000256" key="4">
    <source>
        <dbReference type="ARBA" id="ARBA00022960"/>
    </source>
</evidence>
<evidence type="ECO:0000259" key="9">
    <source>
        <dbReference type="PROSITE" id="PS52029"/>
    </source>
</evidence>
<protein>
    <submittedName>
        <fullName evidence="10">L,D-transpeptidase family protein</fullName>
    </submittedName>
    <submittedName>
        <fullName evidence="11">L,D-transpeptidase-like protein</fullName>
    </submittedName>
</protein>
<gene>
    <name evidence="10" type="ORF">GO485_02820</name>
    <name evidence="11" type="ORF">IP92_01633</name>
</gene>
<evidence type="ECO:0000313" key="12">
    <source>
        <dbReference type="Proteomes" id="UP000315112"/>
    </source>
</evidence>
<evidence type="ECO:0000256" key="7">
    <source>
        <dbReference type="PROSITE-ProRule" id="PRU01373"/>
    </source>
</evidence>
<comment type="similarity">
    <text evidence="2">Belongs to the YkuD family.</text>
</comment>
<dbReference type="PIRSF" id="PIRSF029342">
    <property type="entry name" value="UCP029342_ErfK/YbiS/YcfS/YnhG"/>
    <property type="match status" value="1"/>
</dbReference>
<dbReference type="PANTHER" id="PTHR30582:SF2">
    <property type="entry name" value="L,D-TRANSPEPTIDASE YCIB-RELATED"/>
    <property type="match status" value="1"/>
</dbReference>
<dbReference type="PROSITE" id="PS52029">
    <property type="entry name" value="LD_TPASE"/>
    <property type="match status" value="1"/>
</dbReference>
<dbReference type="CDD" id="cd16913">
    <property type="entry name" value="YkuD_like"/>
    <property type="match status" value="1"/>
</dbReference>
<dbReference type="GO" id="GO:0071555">
    <property type="term" value="P:cell wall organization"/>
    <property type="evidence" value="ECO:0007669"/>
    <property type="project" value="UniProtKB-UniRule"/>
</dbReference>
<keyword evidence="3" id="KW-0808">Transferase</keyword>
<feature type="signal peptide" evidence="8">
    <location>
        <begin position="1"/>
        <end position="31"/>
    </location>
</feature>
<dbReference type="SUPFAM" id="SSF141523">
    <property type="entry name" value="L,D-transpeptidase catalytic domain-like"/>
    <property type="match status" value="1"/>
</dbReference>
<feature type="chain" id="PRO_5044618139" evidence="8">
    <location>
        <begin position="32"/>
        <end position="331"/>
    </location>
</feature>
<reference evidence="10 13" key="3">
    <citation type="submission" date="2019-12" db="EMBL/GenBank/DDBJ databases">
        <title>Draft Genome Sequences of Six Type Strains of the Genus Massilia.</title>
        <authorList>
            <person name="Miess H."/>
            <person name="Frediansyah A."/>
            <person name="Goeker M."/>
            <person name="Gross H."/>
        </authorList>
    </citation>
    <scope>NUCLEOTIDE SEQUENCE [LARGE SCALE GENOMIC DNA]</scope>
    <source>
        <strain evidence="10 13">DSM 26639</strain>
    </source>
</reference>
<sequence length="331" mass="34655">MDRQQGRRYRAARVIGAAVLALALLPGAASAGPGAKVSSSVELARHAARLKAGQWVWAPRIAPQGPVLVYVDLSQQLATVYRNGVRIGVSTISTGKPGHDTPVGVFTILEKNVTHNSNLYDNAPMPYHQRLTWDGVALHAGSLPGKPDSHGCVRLPYGFAKELFGTTKRGTTVIVAGNARHPVTQDDGEVLAPTASGGVVEGDYWAPEKSPSGPVTIVMSRSDQAVAVLRNGVEIGRSHAVIPTNSDATHVLTLAAKAGGAPTWIYVGVSGHDDEDGRPLDEAVRNRVQIPPAFYAQVAPILMPGVTLLVTQSPLAPGGLGDAQPVLDGAR</sequence>
<dbReference type="Pfam" id="PF03734">
    <property type="entry name" value="YkuD"/>
    <property type="match status" value="1"/>
</dbReference>
<evidence type="ECO:0000313" key="13">
    <source>
        <dbReference type="Proteomes" id="UP000437862"/>
    </source>
</evidence>
<dbReference type="GO" id="GO:0018104">
    <property type="term" value="P:peptidoglycan-protein cross-linking"/>
    <property type="evidence" value="ECO:0007669"/>
    <property type="project" value="TreeGrafter"/>
</dbReference>
<dbReference type="UniPathway" id="UPA00219"/>
<evidence type="ECO:0000313" key="10">
    <source>
        <dbReference type="EMBL" id="QGZ38083.1"/>
    </source>
</evidence>
<evidence type="ECO:0000256" key="2">
    <source>
        <dbReference type="ARBA" id="ARBA00005992"/>
    </source>
</evidence>
<name>A0A562Q165_9BURK</name>
<dbReference type="RefSeq" id="WP_145874007.1">
    <property type="nucleotide sequence ID" value="NZ_CP046904.1"/>
</dbReference>
<dbReference type="InterPro" id="IPR016915">
    <property type="entry name" value="UCP029342"/>
</dbReference>
<evidence type="ECO:0000256" key="1">
    <source>
        <dbReference type="ARBA" id="ARBA00004752"/>
    </source>
</evidence>
<feature type="active site" description="Proton donor/acceptor" evidence="7">
    <location>
        <position position="139"/>
    </location>
</feature>
<keyword evidence="5 7" id="KW-0573">Peptidoglycan synthesis</keyword>
<dbReference type="Proteomes" id="UP000315112">
    <property type="component" value="Unassembled WGS sequence"/>
</dbReference>
<dbReference type="GO" id="GO:0005576">
    <property type="term" value="C:extracellular region"/>
    <property type="evidence" value="ECO:0007669"/>
    <property type="project" value="TreeGrafter"/>
</dbReference>
<dbReference type="OrthoDB" id="463216at2"/>
<dbReference type="GO" id="GO:0016740">
    <property type="term" value="F:transferase activity"/>
    <property type="evidence" value="ECO:0007669"/>
    <property type="project" value="UniProtKB-KW"/>
</dbReference>
<dbReference type="InterPro" id="IPR050979">
    <property type="entry name" value="LD-transpeptidase"/>
</dbReference>
<accession>A0A562Q165</accession>
<comment type="pathway">
    <text evidence="1 7">Cell wall biogenesis; peptidoglycan biosynthesis.</text>
</comment>
<dbReference type="GO" id="GO:0008360">
    <property type="term" value="P:regulation of cell shape"/>
    <property type="evidence" value="ECO:0007669"/>
    <property type="project" value="UniProtKB-UniRule"/>
</dbReference>
<reference evidence="11" key="2">
    <citation type="submission" date="2019-07" db="EMBL/GenBank/DDBJ databases">
        <authorList>
            <person name="Whitman W."/>
            <person name="Huntemann M."/>
            <person name="Clum A."/>
            <person name="Pillay M."/>
            <person name="Palaniappan K."/>
            <person name="Varghese N."/>
            <person name="Mikhailova N."/>
            <person name="Stamatis D."/>
            <person name="Reddy T."/>
            <person name="Daum C."/>
            <person name="Shapiro N."/>
            <person name="Ivanova N."/>
            <person name="Kyrpides N."/>
            <person name="Woyke T."/>
        </authorList>
    </citation>
    <scope>NUCLEOTIDE SEQUENCE</scope>
    <source>
        <strain evidence="11">CGMCC 1.10685</strain>
    </source>
</reference>
<dbReference type="PANTHER" id="PTHR30582">
    <property type="entry name" value="L,D-TRANSPEPTIDASE"/>
    <property type="match status" value="1"/>
</dbReference>
<evidence type="ECO:0000256" key="3">
    <source>
        <dbReference type="ARBA" id="ARBA00022679"/>
    </source>
</evidence>
<feature type="active site" description="Nucleophile" evidence="7">
    <location>
        <position position="152"/>
    </location>
</feature>
<organism evidence="11 12">
    <name type="scientific">Pseudoduganella flava</name>
    <dbReference type="NCBI Taxonomy" id="871742"/>
    <lineage>
        <taxon>Bacteria</taxon>
        <taxon>Pseudomonadati</taxon>
        <taxon>Pseudomonadota</taxon>
        <taxon>Betaproteobacteria</taxon>
        <taxon>Burkholderiales</taxon>
        <taxon>Oxalobacteraceae</taxon>
        <taxon>Telluria group</taxon>
        <taxon>Pseudoduganella</taxon>
    </lineage>
</organism>
<dbReference type="InterPro" id="IPR005490">
    <property type="entry name" value="LD_TPept_cat_dom"/>
</dbReference>
<dbReference type="InterPro" id="IPR038063">
    <property type="entry name" value="Transpep_catalytic_dom"/>
</dbReference>
<dbReference type="GO" id="GO:0071972">
    <property type="term" value="F:peptidoglycan L,D-transpeptidase activity"/>
    <property type="evidence" value="ECO:0007669"/>
    <property type="project" value="TreeGrafter"/>
</dbReference>
<evidence type="ECO:0000256" key="6">
    <source>
        <dbReference type="ARBA" id="ARBA00023316"/>
    </source>
</evidence>
<evidence type="ECO:0000256" key="5">
    <source>
        <dbReference type="ARBA" id="ARBA00022984"/>
    </source>
</evidence>
<reference evidence="11 12" key="1">
    <citation type="journal article" date="2015" name="Stand. Genomic Sci.">
        <title>Genomic Encyclopedia of Bacterial and Archaeal Type Strains, Phase III: the genomes of soil and plant-associated and newly described type strains.</title>
        <authorList>
            <person name="Whitman W.B."/>
            <person name="Woyke T."/>
            <person name="Klenk H.P."/>
            <person name="Zhou Y."/>
            <person name="Lilburn T.G."/>
            <person name="Beck B.J."/>
            <person name="De Vos P."/>
            <person name="Vandamme P."/>
            <person name="Eisen J.A."/>
            <person name="Garrity G."/>
            <person name="Hugenholtz P."/>
            <person name="Kyrpides N.C."/>
        </authorList>
    </citation>
    <scope>NUCLEOTIDE SEQUENCE [LARGE SCALE GENOMIC DNA]</scope>
    <source>
        <strain evidence="11 12">CGMCC 1.10685</strain>
    </source>
</reference>
<dbReference type="Proteomes" id="UP000437862">
    <property type="component" value="Chromosome"/>
</dbReference>
<dbReference type="NCBIfam" id="NF004785">
    <property type="entry name" value="PRK06132.1-2"/>
    <property type="match status" value="1"/>
</dbReference>
<dbReference type="AlphaFoldDB" id="A0A562Q165"/>
<dbReference type="EMBL" id="VLKW01000002">
    <property type="protein sequence ID" value="TWI50404.1"/>
    <property type="molecule type" value="Genomic_DNA"/>
</dbReference>
<keyword evidence="4 7" id="KW-0133">Cell shape</keyword>